<comment type="caution">
    <text evidence="1">The sequence shown here is derived from an EMBL/GenBank/DDBJ whole genome shotgun (WGS) entry which is preliminary data.</text>
</comment>
<dbReference type="EMBL" id="BARU01042075">
    <property type="protein sequence ID" value="GAH80923.1"/>
    <property type="molecule type" value="Genomic_DNA"/>
</dbReference>
<sequence length="69" mass="7663">TEPEKEVHLKLKYGSEGSVTVCACDEEGTPLFCGGLVIFYPDGTMRRLRGVDKGIGFQLADENRIRTEE</sequence>
<feature type="non-terminal residue" evidence="1">
    <location>
        <position position="1"/>
    </location>
</feature>
<accession>X1KFS1</accession>
<protein>
    <submittedName>
        <fullName evidence="1">Uncharacterized protein</fullName>
    </submittedName>
</protein>
<reference evidence="1" key="1">
    <citation type="journal article" date="2014" name="Front. Microbiol.">
        <title>High frequency of phylogenetically diverse reductive dehalogenase-homologous genes in deep subseafloor sedimentary metagenomes.</title>
        <authorList>
            <person name="Kawai M."/>
            <person name="Futagami T."/>
            <person name="Toyoda A."/>
            <person name="Takaki Y."/>
            <person name="Nishi S."/>
            <person name="Hori S."/>
            <person name="Arai W."/>
            <person name="Tsubouchi T."/>
            <person name="Morono Y."/>
            <person name="Uchiyama I."/>
            <person name="Ito T."/>
            <person name="Fujiyama A."/>
            <person name="Inagaki F."/>
            <person name="Takami H."/>
        </authorList>
    </citation>
    <scope>NUCLEOTIDE SEQUENCE</scope>
    <source>
        <strain evidence="1">Expedition CK06-06</strain>
    </source>
</reference>
<dbReference type="AlphaFoldDB" id="X1KFS1"/>
<gene>
    <name evidence="1" type="ORF">S03H2_64722</name>
</gene>
<name>X1KFS1_9ZZZZ</name>
<proteinExistence type="predicted"/>
<organism evidence="1">
    <name type="scientific">marine sediment metagenome</name>
    <dbReference type="NCBI Taxonomy" id="412755"/>
    <lineage>
        <taxon>unclassified sequences</taxon>
        <taxon>metagenomes</taxon>
        <taxon>ecological metagenomes</taxon>
    </lineage>
</organism>
<evidence type="ECO:0000313" key="1">
    <source>
        <dbReference type="EMBL" id="GAH80923.1"/>
    </source>
</evidence>